<protein>
    <submittedName>
        <fullName evidence="2">Uncharacterized protein</fullName>
    </submittedName>
</protein>
<feature type="region of interest" description="Disordered" evidence="1">
    <location>
        <begin position="1"/>
        <end position="24"/>
    </location>
</feature>
<dbReference type="Proteomes" id="UP000054423">
    <property type="component" value="Unassembled WGS sequence"/>
</dbReference>
<dbReference type="EMBL" id="KI679747">
    <property type="protein sequence ID" value="ETL92935.1"/>
    <property type="molecule type" value="Genomic_DNA"/>
</dbReference>
<dbReference type="OrthoDB" id="163721at2759"/>
<dbReference type="AlphaFoldDB" id="W2L8G0"/>
<organism evidence="2">
    <name type="scientific">Phytophthora nicotianae</name>
    <name type="common">Potato buckeye rot agent</name>
    <name type="synonym">Phytophthora parasitica</name>
    <dbReference type="NCBI Taxonomy" id="4792"/>
    <lineage>
        <taxon>Eukaryota</taxon>
        <taxon>Sar</taxon>
        <taxon>Stramenopiles</taxon>
        <taxon>Oomycota</taxon>
        <taxon>Peronosporomycetes</taxon>
        <taxon>Peronosporales</taxon>
        <taxon>Peronosporaceae</taxon>
        <taxon>Phytophthora</taxon>
    </lineage>
</organism>
<name>W2L8G0_PHYNI</name>
<sequence>GVRYRGGVSSSKEWQIAPGEPPKRSCEAVPKVIECIVSEVSKWYSYPEQLDFIDETATNGVDAIRRYAWSRKVIPEKADVSNRQNENALTETIQSR</sequence>
<feature type="non-terminal residue" evidence="2">
    <location>
        <position position="1"/>
    </location>
</feature>
<reference evidence="2" key="1">
    <citation type="submission" date="2013-11" db="EMBL/GenBank/DDBJ databases">
        <title>The Genome Sequence of Phytophthora parasitica CHvinca01.</title>
        <authorList>
            <consortium name="The Broad Institute Genomics Platform"/>
            <person name="Russ C."/>
            <person name="Tyler B."/>
            <person name="Panabieres F."/>
            <person name="Shan W."/>
            <person name="Tripathy S."/>
            <person name="Grunwald N."/>
            <person name="Machado M."/>
            <person name="Johnson C.S."/>
            <person name="Arredondo F."/>
            <person name="Hong C."/>
            <person name="Coffey M."/>
            <person name="Young S.K."/>
            <person name="Zeng Q."/>
            <person name="Gargeya S."/>
            <person name="Fitzgerald M."/>
            <person name="Abouelleil A."/>
            <person name="Alvarado L."/>
            <person name="Chapman S.B."/>
            <person name="Gainer-Dewar J."/>
            <person name="Goldberg J."/>
            <person name="Griggs A."/>
            <person name="Gujja S."/>
            <person name="Hansen M."/>
            <person name="Howarth C."/>
            <person name="Imamovic A."/>
            <person name="Ireland A."/>
            <person name="Larimer J."/>
            <person name="McCowan C."/>
            <person name="Murphy C."/>
            <person name="Pearson M."/>
            <person name="Poon T.W."/>
            <person name="Priest M."/>
            <person name="Roberts A."/>
            <person name="Saif S."/>
            <person name="Shea T."/>
            <person name="Sykes S."/>
            <person name="Wortman J."/>
            <person name="Nusbaum C."/>
            <person name="Birren B."/>
        </authorList>
    </citation>
    <scope>NUCLEOTIDE SEQUENCE [LARGE SCALE GENOMIC DNA]</scope>
    <source>
        <strain evidence="2">CHvinca01</strain>
    </source>
</reference>
<accession>W2L8G0</accession>
<evidence type="ECO:0000313" key="2">
    <source>
        <dbReference type="EMBL" id="ETL92935.1"/>
    </source>
</evidence>
<evidence type="ECO:0000256" key="1">
    <source>
        <dbReference type="SAM" id="MobiDB-lite"/>
    </source>
</evidence>
<gene>
    <name evidence="2" type="ORF">L917_08836</name>
</gene>
<proteinExistence type="predicted"/>